<evidence type="ECO:0000259" key="1">
    <source>
        <dbReference type="Pfam" id="PF08388"/>
    </source>
</evidence>
<organism evidence="2 3">
    <name type="scientific">Methanosarcina acetivorans (strain ATCC 35395 / DSM 2834 / JCM 12185 / C2A)</name>
    <dbReference type="NCBI Taxonomy" id="188937"/>
    <lineage>
        <taxon>Archaea</taxon>
        <taxon>Methanobacteriati</taxon>
        <taxon>Methanobacteriota</taxon>
        <taxon>Stenosarchaea group</taxon>
        <taxon>Methanomicrobia</taxon>
        <taxon>Methanosarcinales</taxon>
        <taxon>Methanosarcinaceae</taxon>
        <taxon>Methanosarcina</taxon>
    </lineage>
</organism>
<dbReference type="InParanoid" id="Q8TM71"/>
<evidence type="ECO:0000313" key="2">
    <source>
        <dbReference type="EMBL" id="AAM06176.1"/>
    </source>
</evidence>
<dbReference type="AlphaFoldDB" id="Q8TM71"/>
<dbReference type="InterPro" id="IPR051083">
    <property type="entry name" value="GrpII_Intron_Splice-Mob/Def"/>
</dbReference>
<dbReference type="STRING" id="188937.MA_2799"/>
<protein>
    <recommendedName>
        <fullName evidence="1">Group II intron maturase-specific domain-containing protein</fullName>
    </recommendedName>
</protein>
<name>Q8TM71_METAC</name>
<keyword evidence="3" id="KW-1185">Reference proteome</keyword>
<dbReference type="PANTHER" id="PTHR34047:SF8">
    <property type="entry name" value="PROTEIN YKFC"/>
    <property type="match status" value="1"/>
</dbReference>
<dbReference type="EnsemblBacteria" id="AAM06176">
    <property type="protein sequence ID" value="AAM06176"/>
    <property type="gene ID" value="MA_2799"/>
</dbReference>
<proteinExistence type="predicted"/>
<gene>
    <name evidence="2" type="ordered locus">MA_2799</name>
</gene>
<dbReference type="KEGG" id="mac:MA_2799"/>
<reference evidence="2 3" key="1">
    <citation type="journal article" date="2002" name="Genome Res.">
        <title>The genome of Methanosarcina acetivorans reveals extensive metabolic and physiological diversity.</title>
        <authorList>
            <person name="Galagan J.E."/>
            <person name="Nusbaum C."/>
            <person name="Roy A."/>
            <person name="Endrizzi M.G."/>
            <person name="Macdonald P."/>
            <person name="FitzHugh W."/>
            <person name="Calvo S."/>
            <person name="Engels R."/>
            <person name="Smirnov S."/>
            <person name="Atnoor D."/>
            <person name="Brown A."/>
            <person name="Allen N."/>
            <person name="Naylor J."/>
            <person name="Stange-Thomann N."/>
            <person name="DeArellano K."/>
            <person name="Johnson R."/>
            <person name="Linton L."/>
            <person name="McEwan P."/>
            <person name="McKernan K."/>
            <person name="Talamas J."/>
            <person name="Tirrell A."/>
            <person name="Ye W."/>
            <person name="Zimmer A."/>
            <person name="Barber R.D."/>
            <person name="Cann I."/>
            <person name="Graham D.E."/>
            <person name="Grahame D.A."/>
            <person name="Guss A."/>
            <person name="Hedderich R."/>
            <person name="Ingram-Smith C."/>
            <person name="Kuettner C.H."/>
            <person name="Krzycki J.A."/>
            <person name="Leigh J.A."/>
            <person name="Li W."/>
            <person name="Liu J."/>
            <person name="Mukhopadhyay B."/>
            <person name="Reeve J.N."/>
            <person name="Smith K."/>
            <person name="Springer T.A."/>
            <person name="Umayam L.A."/>
            <person name="White O."/>
            <person name="White R.H."/>
            <person name="de Macario E.C."/>
            <person name="Ferry J.G."/>
            <person name="Jarrell K.F."/>
            <person name="Jing H."/>
            <person name="Macario A.J.L."/>
            <person name="Paulsen I."/>
            <person name="Pritchett M."/>
            <person name="Sowers K.R."/>
            <person name="Swanson R.V."/>
            <person name="Zinder S.H."/>
            <person name="Lander E."/>
            <person name="Metcalf W.W."/>
            <person name="Birren B."/>
        </authorList>
    </citation>
    <scope>NUCLEOTIDE SEQUENCE [LARGE SCALE GENOMIC DNA]</scope>
    <source>
        <strain evidence="3">ATCC 35395 / DSM 2834 / JCM 12185 / C2A</strain>
    </source>
</reference>
<dbReference type="HOGENOM" id="CLU_013584_15_0_2"/>
<evidence type="ECO:0000313" key="3">
    <source>
        <dbReference type="Proteomes" id="UP000002487"/>
    </source>
</evidence>
<dbReference type="PANTHER" id="PTHR34047">
    <property type="entry name" value="NUCLEAR INTRON MATURASE 1, MITOCHONDRIAL-RELATED"/>
    <property type="match status" value="1"/>
</dbReference>
<dbReference type="Proteomes" id="UP000002487">
    <property type="component" value="Chromosome"/>
</dbReference>
<sequence length="173" mass="20917">MCNISEGFNFLGWNFRKYKGKLLPKPSQESQREVIKKISDAIHKAKAWDQDRLIRDLNPIIRGWTQYHNHTVSSEIFSKLDDTVYNMLISWAKRRHSNKGLTWIMTKYWHKSGSRKYVFCTELKTLERFSNAKVVRQRLASLNKNPFIDKEYFEQWKFIEYHRKKRITNPILF</sequence>
<dbReference type="EMBL" id="AE010299">
    <property type="protein sequence ID" value="AAM06176.1"/>
    <property type="molecule type" value="Genomic_DNA"/>
</dbReference>
<accession>Q8TM71</accession>
<dbReference type="InterPro" id="IPR013597">
    <property type="entry name" value="Mat_intron_G2"/>
</dbReference>
<dbReference type="PhylomeDB" id="Q8TM71"/>
<feature type="domain" description="Group II intron maturase-specific" evidence="1">
    <location>
        <begin position="33"/>
        <end position="109"/>
    </location>
</feature>
<dbReference type="Pfam" id="PF08388">
    <property type="entry name" value="GIIM"/>
    <property type="match status" value="1"/>
</dbReference>